<sequence length="299" mass="33781">MKFLSSWPPTWMHTGFLSNTFKITLECNRSLKKKVYDRASKYQSRAIPIPRFQSASGDMSVNFMGRLMHALFIMTDPHTTIYSPQSIDGKEVHGIGAFSILHKSVGLLRLAGLDRMLSFRIVHTLNNLVKFWVSAVTPYLPLLDQLSAALTPEWKLPEHTTKLFVAALKKVGKIMSKLLKAVLIIGQAVLIRRQISSEPSFSSLFGCEFACDDAGYNPIDREPLLVGILTIFKQFHPSYTEKFVAYLGQFVRTKVNDIFAEKAEKRQAHALPIELPVDIVNTLIFTFEFARCAKIKLSL</sequence>
<dbReference type="Proteomes" id="UP001163321">
    <property type="component" value="Chromosome 8"/>
</dbReference>
<proteinExistence type="predicted"/>
<evidence type="ECO:0000313" key="2">
    <source>
        <dbReference type="Proteomes" id="UP001163321"/>
    </source>
</evidence>
<reference evidence="1 2" key="1">
    <citation type="journal article" date="2022" name="bioRxiv">
        <title>The genome of the oomycete Peronosclerospora sorghi, a cosmopolitan pathogen of maize and sorghum, is inflated with dispersed pseudogenes.</title>
        <authorList>
            <person name="Fletcher K."/>
            <person name="Martin F."/>
            <person name="Isakeit T."/>
            <person name="Cavanaugh K."/>
            <person name="Magill C."/>
            <person name="Michelmore R."/>
        </authorList>
    </citation>
    <scope>NUCLEOTIDE SEQUENCE [LARGE SCALE GENOMIC DNA]</scope>
    <source>
        <strain evidence="1">P6</strain>
    </source>
</reference>
<dbReference type="EMBL" id="CM047587">
    <property type="protein sequence ID" value="KAI9908039.1"/>
    <property type="molecule type" value="Genomic_DNA"/>
</dbReference>
<keyword evidence="2" id="KW-1185">Reference proteome</keyword>
<accession>A0ACC0VNK2</accession>
<organism evidence="1 2">
    <name type="scientific">Peronosclerospora sorghi</name>
    <dbReference type="NCBI Taxonomy" id="230839"/>
    <lineage>
        <taxon>Eukaryota</taxon>
        <taxon>Sar</taxon>
        <taxon>Stramenopiles</taxon>
        <taxon>Oomycota</taxon>
        <taxon>Peronosporomycetes</taxon>
        <taxon>Peronosporales</taxon>
        <taxon>Peronosporaceae</taxon>
        <taxon>Peronosclerospora</taxon>
    </lineage>
</organism>
<protein>
    <submittedName>
        <fullName evidence="1">Uncharacterized protein</fullName>
    </submittedName>
</protein>
<comment type="caution">
    <text evidence="1">The sequence shown here is derived from an EMBL/GenBank/DDBJ whole genome shotgun (WGS) entry which is preliminary data.</text>
</comment>
<gene>
    <name evidence="1" type="ORF">PsorP6_003394</name>
</gene>
<name>A0ACC0VNK2_9STRA</name>
<evidence type="ECO:0000313" key="1">
    <source>
        <dbReference type="EMBL" id="KAI9908039.1"/>
    </source>
</evidence>